<gene>
    <name evidence="1" type="ORF">AXF42_Ash006128</name>
</gene>
<keyword evidence="2" id="KW-1185">Reference proteome</keyword>
<name>A0A2I0B0A8_9ASPA</name>
<protein>
    <submittedName>
        <fullName evidence="1">Uncharacterized protein</fullName>
    </submittedName>
</protein>
<evidence type="ECO:0000313" key="2">
    <source>
        <dbReference type="Proteomes" id="UP000236161"/>
    </source>
</evidence>
<evidence type="ECO:0000313" key="1">
    <source>
        <dbReference type="EMBL" id="PKA61231.1"/>
    </source>
</evidence>
<organism evidence="1 2">
    <name type="scientific">Apostasia shenzhenica</name>
    <dbReference type="NCBI Taxonomy" id="1088818"/>
    <lineage>
        <taxon>Eukaryota</taxon>
        <taxon>Viridiplantae</taxon>
        <taxon>Streptophyta</taxon>
        <taxon>Embryophyta</taxon>
        <taxon>Tracheophyta</taxon>
        <taxon>Spermatophyta</taxon>
        <taxon>Magnoliopsida</taxon>
        <taxon>Liliopsida</taxon>
        <taxon>Asparagales</taxon>
        <taxon>Orchidaceae</taxon>
        <taxon>Apostasioideae</taxon>
        <taxon>Apostasia</taxon>
    </lineage>
</organism>
<dbReference type="AlphaFoldDB" id="A0A2I0B0A8"/>
<dbReference type="EMBL" id="KZ451932">
    <property type="protein sequence ID" value="PKA61231.1"/>
    <property type="molecule type" value="Genomic_DNA"/>
</dbReference>
<sequence>MFLLCRPAFSTFYAPKYKNKKRQRNILMIIVYIKVNNQNIYCRQIQAGNGTE</sequence>
<reference evidence="1 2" key="1">
    <citation type="journal article" date="2017" name="Nature">
        <title>The Apostasia genome and the evolution of orchids.</title>
        <authorList>
            <person name="Zhang G.Q."/>
            <person name="Liu K.W."/>
            <person name="Li Z."/>
            <person name="Lohaus R."/>
            <person name="Hsiao Y.Y."/>
            <person name="Niu S.C."/>
            <person name="Wang J.Y."/>
            <person name="Lin Y.C."/>
            <person name="Xu Q."/>
            <person name="Chen L.J."/>
            <person name="Yoshida K."/>
            <person name="Fujiwara S."/>
            <person name="Wang Z.W."/>
            <person name="Zhang Y.Q."/>
            <person name="Mitsuda N."/>
            <person name="Wang M."/>
            <person name="Liu G.H."/>
            <person name="Pecoraro L."/>
            <person name="Huang H.X."/>
            <person name="Xiao X.J."/>
            <person name="Lin M."/>
            <person name="Wu X.Y."/>
            <person name="Wu W.L."/>
            <person name="Chen Y.Y."/>
            <person name="Chang S.B."/>
            <person name="Sakamoto S."/>
            <person name="Ohme-Takagi M."/>
            <person name="Yagi M."/>
            <person name="Zeng S.J."/>
            <person name="Shen C.Y."/>
            <person name="Yeh C.M."/>
            <person name="Luo Y.B."/>
            <person name="Tsai W.C."/>
            <person name="Van de Peer Y."/>
            <person name="Liu Z.J."/>
        </authorList>
    </citation>
    <scope>NUCLEOTIDE SEQUENCE [LARGE SCALE GENOMIC DNA]</scope>
    <source>
        <strain evidence="2">cv. Shenzhen</strain>
        <tissue evidence="1">Stem</tissue>
    </source>
</reference>
<accession>A0A2I0B0A8</accession>
<dbReference type="Proteomes" id="UP000236161">
    <property type="component" value="Unassembled WGS sequence"/>
</dbReference>
<proteinExistence type="predicted"/>